<dbReference type="InterPro" id="IPR035919">
    <property type="entry name" value="EAL_sf"/>
</dbReference>
<dbReference type="Gene3D" id="3.20.20.450">
    <property type="entry name" value="EAL domain"/>
    <property type="match status" value="1"/>
</dbReference>
<dbReference type="RefSeq" id="WP_002607528.1">
    <property type="nucleotide sequence ID" value="NZ_BAAACC010000013.1"/>
</dbReference>
<dbReference type="AlphaFoldDB" id="A0AAP9SFK3"/>
<dbReference type="InterPro" id="IPR001633">
    <property type="entry name" value="EAL_dom"/>
</dbReference>
<evidence type="ECO:0000313" key="3">
    <source>
        <dbReference type="EMBL" id="QJA04064.1"/>
    </source>
</evidence>
<feature type="domain" description="EAL" evidence="1">
    <location>
        <begin position="129"/>
        <end position="384"/>
    </location>
</feature>
<dbReference type="Proteomes" id="UP000503330">
    <property type="component" value="Chromosome"/>
</dbReference>
<dbReference type="SUPFAM" id="SSF55073">
    <property type="entry name" value="Nucleotide cyclase"/>
    <property type="match status" value="1"/>
</dbReference>
<dbReference type="InterPro" id="IPR043128">
    <property type="entry name" value="Rev_trsase/Diguanyl_cyclase"/>
</dbReference>
<evidence type="ECO:0000313" key="4">
    <source>
        <dbReference type="Proteomes" id="UP000503330"/>
    </source>
</evidence>
<dbReference type="InterPro" id="IPR050706">
    <property type="entry name" value="Cyclic-di-GMP_PDE-like"/>
</dbReference>
<dbReference type="EMBL" id="CP048838">
    <property type="protein sequence ID" value="QJA04064.1"/>
    <property type="molecule type" value="Genomic_DNA"/>
</dbReference>
<dbReference type="GeneID" id="61927325"/>
<feature type="domain" description="GGDEF" evidence="2">
    <location>
        <begin position="1"/>
        <end position="118"/>
    </location>
</feature>
<dbReference type="GO" id="GO:0071111">
    <property type="term" value="F:cyclic-guanylate-specific phosphodiesterase activity"/>
    <property type="evidence" value="ECO:0007669"/>
    <property type="project" value="InterPro"/>
</dbReference>
<sequence>MHNKAVNAQYGQKTGDYVLKKIAGIVMEFTSMYHGIACHVSADNFAMLLPSGTPEHLQKNMMSLEDDFRDRGIHIRLQLSIGRYIIKDKQLSFSDIMNKALLARRTVKGRYNVSLAYYNGKMQKQIQEEQHIISRMDFVLSSHQFEVWLQPKYNHETGAMIGAEALVRWNSSEHHVMIPPNVFIPVFERNGFIYELDKYVWNEVCKMLRKWLDEGTCTLPISINVSRMDILQSDVYEVLTGLVEKHEIPAHLLQLEITESAFSFDVVRIIDVVERLRTYGFTIEIDDFGSAYSSLNVLKDVTADVLKLDMRFLSGEDSTGRDGNIIEFIVRMSKWIGMQVIAEGVETQEQADFLCSIGCPFIQGYLYAKPMPYRIMNACWNRTAEYIKRIPLK</sequence>
<accession>A0AAP9SFK3</accession>
<reference evidence="3 4" key="1">
    <citation type="submission" date="2020-02" db="EMBL/GenBank/DDBJ databases">
        <authorList>
            <person name="Kociolek L.K."/>
            <person name="Ozer E.A."/>
        </authorList>
    </citation>
    <scope>NUCLEOTIDE SEQUENCE [LARGE SCALE GENOMIC DNA]</scope>
    <source>
        <strain evidence="3 4">ATCC 14501</strain>
    </source>
</reference>
<organism evidence="3 4">
    <name type="scientific">Clostridium innocuum</name>
    <dbReference type="NCBI Taxonomy" id="1522"/>
    <lineage>
        <taxon>Bacteria</taxon>
        <taxon>Bacillati</taxon>
        <taxon>Bacillota</taxon>
        <taxon>Clostridia</taxon>
        <taxon>Eubacteriales</taxon>
        <taxon>Clostridiaceae</taxon>
        <taxon>Clostridium</taxon>
    </lineage>
</organism>
<evidence type="ECO:0000259" key="1">
    <source>
        <dbReference type="PROSITE" id="PS50883"/>
    </source>
</evidence>
<dbReference type="Pfam" id="PF00563">
    <property type="entry name" value="EAL"/>
    <property type="match status" value="1"/>
</dbReference>
<proteinExistence type="predicted"/>
<dbReference type="PANTHER" id="PTHR33121">
    <property type="entry name" value="CYCLIC DI-GMP PHOSPHODIESTERASE PDEF"/>
    <property type="match status" value="1"/>
</dbReference>
<dbReference type="CDD" id="cd01948">
    <property type="entry name" value="EAL"/>
    <property type="match status" value="1"/>
</dbReference>
<evidence type="ECO:0000259" key="2">
    <source>
        <dbReference type="PROSITE" id="PS50887"/>
    </source>
</evidence>
<dbReference type="Gene3D" id="3.30.70.270">
    <property type="match status" value="1"/>
</dbReference>
<dbReference type="PANTHER" id="PTHR33121:SF70">
    <property type="entry name" value="SIGNALING PROTEIN YKOW"/>
    <property type="match status" value="1"/>
</dbReference>
<name>A0AAP9SFK3_CLOIN</name>
<dbReference type="Pfam" id="PF00990">
    <property type="entry name" value="GGDEF"/>
    <property type="match status" value="1"/>
</dbReference>
<dbReference type="InterPro" id="IPR029787">
    <property type="entry name" value="Nucleotide_cyclase"/>
</dbReference>
<dbReference type="PROSITE" id="PS50887">
    <property type="entry name" value="GGDEF"/>
    <property type="match status" value="1"/>
</dbReference>
<dbReference type="SMART" id="SM00052">
    <property type="entry name" value="EAL"/>
    <property type="match status" value="1"/>
</dbReference>
<dbReference type="PROSITE" id="PS50883">
    <property type="entry name" value="EAL"/>
    <property type="match status" value="1"/>
</dbReference>
<protein>
    <submittedName>
        <fullName evidence="3">EAL domain-containing protein</fullName>
    </submittedName>
</protein>
<dbReference type="InterPro" id="IPR000160">
    <property type="entry name" value="GGDEF_dom"/>
</dbReference>
<dbReference type="SUPFAM" id="SSF141868">
    <property type="entry name" value="EAL domain-like"/>
    <property type="match status" value="1"/>
</dbReference>
<gene>
    <name evidence="3" type="ORF">G4D54_17270</name>
</gene>